<evidence type="ECO:0000313" key="1">
    <source>
        <dbReference type="EMBL" id="GMT25653.1"/>
    </source>
</evidence>
<sequence length="105" mass="12178">RIREFPLDDIIVIQLSKELQLAEAPTDLLDIVEWLNELLYSDTRIRYVGIIPEKHHSAVAAASVEFPLGISSNYAVRNEEIEVIIFADLHEVIRYHHCPRIRTRC</sequence>
<organism evidence="1 2">
    <name type="scientific">Pristionchus fissidentatus</name>
    <dbReference type="NCBI Taxonomy" id="1538716"/>
    <lineage>
        <taxon>Eukaryota</taxon>
        <taxon>Metazoa</taxon>
        <taxon>Ecdysozoa</taxon>
        <taxon>Nematoda</taxon>
        <taxon>Chromadorea</taxon>
        <taxon>Rhabditida</taxon>
        <taxon>Rhabditina</taxon>
        <taxon>Diplogasteromorpha</taxon>
        <taxon>Diplogasteroidea</taxon>
        <taxon>Neodiplogasteridae</taxon>
        <taxon>Pristionchus</taxon>
    </lineage>
</organism>
<dbReference type="EMBL" id="BTSY01000004">
    <property type="protein sequence ID" value="GMT25653.1"/>
    <property type="molecule type" value="Genomic_DNA"/>
</dbReference>
<evidence type="ECO:0000313" key="2">
    <source>
        <dbReference type="Proteomes" id="UP001432322"/>
    </source>
</evidence>
<dbReference type="Proteomes" id="UP001432322">
    <property type="component" value="Unassembled WGS sequence"/>
</dbReference>
<keyword evidence="2" id="KW-1185">Reference proteome</keyword>
<reference evidence="1" key="1">
    <citation type="submission" date="2023-10" db="EMBL/GenBank/DDBJ databases">
        <title>Genome assembly of Pristionchus species.</title>
        <authorList>
            <person name="Yoshida K."/>
            <person name="Sommer R.J."/>
        </authorList>
    </citation>
    <scope>NUCLEOTIDE SEQUENCE</scope>
    <source>
        <strain evidence="1">RS5133</strain>
    </source>
</reference>
<dbReference type="AlphaFoldDB" id="A0AAV5W241"/>
<protein>
    <submittedName>
        <fullName evidence="1">Uncharacterized protein</fullName>
    </submittedName>
</protein>
<name>A0AAV5W241_9BILA</name>
<accession>A0AAV5W241</accession>
<feature type="non-terminal residue" evidence="1">
    <location>
        <position position="105"/>
    </location>
</feature>
<comment type="caution">
    <text evidence="1">The sequence shown here is derived from an EMBL/GenBank/DDBJ whole genome shotgun (WGS) entry which is preliminary data.</text>
</comment>
<gene>
    <name evidence="1" type="ORF">PFISCL1PPCAC_16950</name>
</gene>
<proteinExistence type="predicted"/>
<feature type="non-terminal residue" evidence="1">
    <location>
        <position position="1"/>
    </location>
</feature>